<evidence type="ECO:0000313" key="14">
    <source>
        <dbReference type="Proteomes" id="UP000085678"/>
    </source>
</evidence>
<evidence type="ECO:0000259" key="13">
    <source>
        <dbReference type="PROSITE" id="PS01186"/>
    </source>
</evidence>
<dbReference type="Proteomes" id="UP000085678">
    <property type="component" value="Unplaced"/>
</dbReference>
<dbReference type="GO" id="GO:0030246">
    <property type="term" value="F:carbohydrate binding"/>
    <property type="evidence" value="ECO:0007669"/>
    <property type="project" value="UniProtKB-KW"/>
</dbReference>
<name>A0A2R2MQX0_LINAN</name>
<dbReference type="GeneID" id="106168748"/>
<feature type="domain" description="EGF-like" evidence="13">
    <location>
        <begin position="268"/>
        <end position="283"/>
    </location>
</feature>
<proteinExistence type="predicted"/>
<dbReference type="GO" id="GO:0005509">
    <property type="term" value="F:calcium ion binding"/>
    <property type="evidence" value="ECO:0007669"/>
    <property type="project" value="InterPro"/>
</dbReference>
<evidence type="ECO:0000256" key="4">
    <source>
        <dbReference type="ARBA" id="ARBA00022729"/>
    </source>
</evidence>
<evidence type="ECO:0000313" key="15">
    <source>
        <dbReference type="RefSeq" id="XP_023932640.1"/>
    </source>
</evidence>
<sequence>MKLQTTLWVILAISFIVLLTIEAKGPKKHRMPSRRGPSSYPRTRPSPHGPRRSRPSPHGHHSRPSPHGHRSRPSPHGNHSRPSPHGHPHSRPSPHGHPHSRPSPHGHPHSRPSPHGHPHSRPSPHDHHHHHDGSYRNETFEHDHDFSGLLQNLTAEFWTNNTDSCYCNENPCTINNGGCEDLCVNTYAGHYCACSLGYQLVVGENDTTSCEYEITCVALNEYNQLLCICEDPNGRYPVNGTRCQDKDECIMESPCQDQCTNTIGSFFCGCSDGYRLSNDSKTCIDINECLLPGSCSPICINTPGSFFCLGIGGNLQNGRKKRAAGIESGDIYGDFLGEQQGSMEIQLQQLRIQLQENMKAEQKKNREEHFWQSVAYFLVVDIAVLMVLILFCRLNRLEKELQRSNLGTESFEHSSDVVTFANLSLKNKL</sequence>
<dbReference type="AlphaFoldDB" id="A0A2R2MQX0"/>
<keyword evidence="8 11" id="KW-0472">Membrane</keyword>
<evidence type="ECO:0000256" key="10">
    <source>
        <dbReference type="SAM" id="MobiDB-lite"/>
    </source>
</evidence>
<dbReference type="SMART" id="SM00179">
    <property type="entry name" value="EGF_CA"/>
    <property type="match status" value="3"/>
</dbReference>
<dbReference type="PANTHER" id="PTHR14789:SF2">
    <property type="entry name" value="LAYILIN"/>
    <property type="match status" value="1"/>
</dbReference>
<feature type="compositionally biased region" description="Basic residues" evidence="10">
    <location>
        <begin position="49"/>
        <end position="131"/>
    </location>
</feature>
<keyword evidence="4 12" id="KW-0732">Signal</keyword>
<dbReference type="GO" id="GO:0005540">
    <property type="term" value="F:hyaluronic acid binding"/>
    <property type="evidence" value="ECO:0007669"/>
    <property type="project" value="TreeGrafter"/>
</dbReference>
<dbReference type="GO" id="GO:0016020">
    <property type="term" value="C:membrane"/>
    <property type="evidence" value="ECO:0007669"/>
    <property type="project" value="UniProtKB-SubCell"/>
</dbReference>
<evidence type="ECO:0000256" key="12">
    <source>
        <dbReference type="SAM" id="SignalP"/>
    </source>
</evidence>
<keyword evidence="3 11" id="KW-0812">Transmembrane</keyword>
<evidence type="ECO:0000256" key="11">
    <source>
        <dbReference type="SAM" id="Phobius"/>
    </source>
</evidence>
<dbReference type="Pfam" id="PF12662">
    <property type="entry name" value="cEGF"/>
    <property type="match status" value="1"/>
</dbReference>
<dbReference type="InterPro" id="IPR001881">
    <property type="entry name" value="EGF-like_Ca-bd_dom"/>
</dbReference>
<gene>
    <name evidence="15 16" type="primary">LOC106168748</name>
</gene>
<dbReference type="KEGG" id="lak:106168748"/>
<dbReference type="InterPro" id="IPR018097">
    <property type="entry name" value="EGF_Ca-bd_CS"/>
</dbReference>
<comment type="subcellular location">
    <subcellularLocation>
        <location evidence="1">Membrane</location>
        <topology evidence="1">Single-pass type I membrane protein</topology>
    </subcellularLocation>
</comment>
<dbReference type="SUPFAM" id="SSF57196">
    <property type="entry name" value="EGF/Laminin"/>
    <property type="match status" value="3"/>
</dbReference>
<evidence type="ECO:0000256" key="9">
    <source>
        <dbReference type="ARBA" id="ARBA00023157"/>
    </source>
</evidence>
<dbReference type="InterPro" id="IPR051505">
    <property type="entry name" value="C-type_lectin_domain"/>
</dbReference>
<feature type="transmembrane region" description="Helical" evidence="11">
    <location>
        <begin position="374"/>
        <end position="394"/>
    </location>
</feature>
<dbReference type="CDD" id="cd00054">
    <property type="entry name" value="EGF_CA"/>
    <property type="match status" value="2"/>
</dbReference>
<dbReference type="OrthoDB" id="6286622at2759"/>
<dbReference type="InterPro" id="IPR000742">
    <property type="entry name" value="EGF"/>
</dbReference>
<evidence type="ECO:0000313" key="16">
    <source>
        <dbReference type="RefSeq" id="XP_023932641.1"/>
    </source>
</evidence>
<dbReference type="PROSITE" id="PS00010">
    <property type="entry name" value="ASX_HYDROXYL"/>
    <property type="match status" value="1"/>
</dbReference>
<dbReference type="Gene3D" id="2.10.25.10">
    <property type="entry name" value="Laminin"/>
    <property type="match status" value="3"/>
</dbReference>
<reference evidence="15 16" key="1">
    <citation type="submission" date="2025-04" db="UniProtKB">
        <authorList>
            <consortium name="RefSeq"/>
        </authorList>
    </citation>
    <scope>IDENTIFICATION</scope>
    <source>
        <tissue evidence="15 16">Gonads</tissue>
    </source>
</reference>
<organism evidence="14 15">
    <name type="scientific">Lingula anatina</name>
    <name type="common">Brachiopod</name>
    <name type="synonym">Lingula unguis</name>
    <dbReference type="NCBI Taxonomy" id="7574"/>
    <lineage>
        <taxon>Eukaryota</taxon>
        <taxon>Metazoa</taxon>
        <taxon>Spiralia</taxon>
        <taxon>Lophotrochozoa</taxon>
        <taxon>Brachiopoda</taxon>
        <taxon>Linguliformea</taxon>
        <taxon>Lingulata</taxon>
        <taxon>Lingulida</taxon>
        <taxon>Linguloidea</taxon>
        <taxon>Lingulidae</taxon>
        <taxon>Lingula</taxon>
    </lineage>
</organism>
<evidence type="ECO:0000256" key="8">
    <source>
        <dbReference type="ARBA" id="ARBA00023136"/>
    </source>
</evidence>
<protein>
    <submittedName>
        <fullName evidence="15 16">Fibulin-1 isoform X1</fullName>
    </submittedName>
</protein>
<dbReference type="RefSeq" id="XP_023932641.1">
    <property type="nucleotide sequence ID" value="XM_024076873.1"/>
</dbReference>
<dbReference type="RefSeq" id="XP_023932640.1">
    <property type="nucleotide sequence ID" value="XM_024076872.1"/>
</dbReference>
<keyword evidence="9" id="KW-1015">Disulfide bond</keyword>
<evidence type="ECO:0000256" key="2">
    <source>
        <dbReference type="ARBA" id="ARBA00022536"/>
    </source>
</evidence>
<keyword evidence="14" id="KW-1185">Reference proteome</keyword>
<dbReference type="PANTHER" id="PTHR14789">
    <property type="entry name" value="CHONDROLECTIN VARIANT CHODLFDELTAE"/>
    <property type="match status" value="1"/>
</dbReference>
<dbReference type="PROSITE" id="PS01187">
    <property type="entry name" value="EGF_CA"/>
    <property type="match status" value="1"/>
</dbReference>
<dbReference type="Pfam" id="PF14670">
    <property type="entry name" value="FXa_inhibition"/>
    <property type="match status" value="1"/>
</dbReference>
<feature type="chain" id="PRO_5015085813" evidence="12">
    <location>
        <begin position="24"/>
        <end position="429"/>
    </location>
</feature>
<evidence type="ECO:0000256" key="6">
    <source>
        <dbReference type="ARBA" id="ARBA00022737"/>
    </source>
</evidence>
<keyword evidence="5" id="KW-0430">Lectin</keyword>
<evidence type="ECO:0000256" key="1">
    <source>
        <dbReference type="ARBA" id="ARBA00004479"/>
    </source>
</evidence>
<keyword evidence="6" id="KW-0677">Repeat</keyword>
<dbReference type="InterPro" id="IPR026823">
    <property type="entry name" value="cEGF"/>
</dbReference>
<evidence type="ECO:0000256" key="3">
    <source>
        <dbReference type="ARBA" id="ARBA00022692"/>
    </source>
</evidence>
<keyword evidence="7 11" id="KW-1133">Transmembrane helix</keyword>
<feature type="signal peptide" evidence="12">
    <location>
        <begin position="1"/>
        <end position="23"/>
    </location>
</feature>
<dbReference type="PROSITE" id="PS01186">
    <property type="entry name" value="EGF_2"/>
    <property type="match status" value="1"/>
</dbReference>
<evidence type="ECO:0000256" key="7">
    <source>
        <dbReference type="ARBA" id="ARBA00022989"/>
    </source>
</evidence>
<evidence type="ECO:0000256" key="5">
    <source>
        <dbReference type="ARBA" id="ARBA00022734"/>
    </source>
</evidence>
<accession>A0A2R2MQX0</accession>
<keyword evidence="2" id="KW-0245">EGF-like domain</keyword>
<dbReference type="SMART" id="SM00181">
    <property type="entry name" value="EGF"/>
    <property type="match status" value="2"/>
</dbReference>
<dbReference type="InterPro" id="IPR000152">
    <property type="entry name" value="EGF-type_Asp/Asn_hydroxyl_site"/>
</dbReference>
<feature type="region of interest" description="Disordered" evidence="10">
    <location>
        <begin position="25"/>
        <end position="139"/>
    </location>
</feature>
<dbReference type="STRING" id="7574.A0A2R2MQX0"/>